<gene>
    <name evidence="1" type="ORF">EU507_10600</name>
</gene>
<evidence type="ECO:0000313" key="2">
    <source>
        <dbReference type="Proteomes" id="UP000292223"/>
    </source>
</evidence>
<proteinExistence type="predicted"/>
<evidence type="ECO:0000313" key="1">
    <source>
        <dbReference type="EMBL" id="RYU31532.1"/>
    </source>
</evidence>
<dbReference type="Proteomes" id="UP000292223">
    <property type="component" value="Unassembled WGS sequence"/>
</dbReference>
<dbReference type="EMBL" id="SEWT01000007">
    <property type="protein sequence ID" value="RYU31532.1"/>
    <property type="molecule type" value="Genomic_DNA"/>
</dbReference>
<name>A0A8B3RU50_ENTFL</name>
<organism evidence="1 2">
    <name type="scientific">Enterococcus faecalis</name>
    <name type="common">Streptococcus faecalis</name>
    <dbReference type="NCBI Taxonomy" id="1351"/>
    <lineage>
        <taxon>Bacteria</taxon>
        <taxon>Bacillati</taxon>
        <taxon>Bacillota</taxon>
        <taxon>Bacilli</taxon>
        <taxon>Lactobacillales</taxon>
        <taxon>Enterococcaceae</taxon>
        <taxon>Enterococcus</taxon>
    </lineage>
</organism>
<evidence type="ECO:0008006" key="3">
    <source>
        <dbReference type="Google" id="ProtNLM"/>
    </source>
</evidence>
<dbReference type="RefSeq" id="WP_101008487.1">
    <property type="nucleotide sequence ID" value="NZ_JADMHW010000014.1"/>
</dbReference>
<sequence>MNLGKKLSEKDLKIIVGGQGKFHGPKPSDWEMALGGTTFPIQRACPAGSNLIGYIGGGQNLCKKY</sequence>
<protein>
    <recommendedName>
        <fullName evidence="3">Bacteriocin</fullName>
    </recommendedName>
</protein>
<dbReference type="AlphaFoldDB" id="A0A8B3RU50"/>
<comment type="caution">
    <text evidence="1">The sequence shown here is derived from an EMBL/GenBank/DDBJ whole genome shotgun (WGS) entry which is preliminary data.</text>
</comment>
<reference evidence="1 2" key="1">
    <citation type="submission" date="2019-02" db="EMBL/GenBank/DDBJ databases">
        <title>From farm to fork: dissemination of Tn554::fexA-optrA in linezolid-resistant Enterococcus faecalis clones from chicken feces and meat in Tunisia.</title>
        <authorList>
            <person name="Tedim A.P."/>
            <person name="Elghaieb H."/>
            <person name="Abbassi M.S."/>
            <person name="Novais C."/>
            <person name="Hassen A."/>
            <person name="Peixe L."/>
            <person name="Freitas A.R."/>
        </authorList>
    </citation>
    <scope>NUCLEOTIDE SEQUENCE [LARGE SCALE GENOMIC DNA]</scope>
    <source>
        <strain evidence="1 2">728T</strain>
    </source>
</reference>
<accession>A0A8B3RU50</accession>